<name>A0A8J2SLZ0_9STRA</name>
<sequence>MEFDFDDDDNIASAPAARPPTPPPGLKAKRPPTPPPGLNKKRPPTPPPAKATGLLLEFDDDDDIVAAEAPPAKKARPAPSEPPTDAPFAPADAYDGSRPGYVFKKGDHGLGYYKDTVPTKPKKKKKSVSFKKTEQTVDAAATVKRVCAILKSSARTNAAKASKALAMLATLAGVDGGVTEETAPLYVDALRSFAASGAVSDGLVGPLGDAVEALGKADRSSFGVDDRVQVATWRLSLRTARTLRETDDTYDFCAAMKRVHKAVEALGLDESDAAVQRRDAIVHCLKSGWAAYESKPWAKTPVEAAVLACAERRHLFSEAQRTRIDRLTTQVKSKQRGLCRVETAPVRDVDDTSHPLREVRG</sequence>
<reference evidence="2" key="1">
    <citation type="submission" date="2021-11" db="EMBL/GenBank/DDBJ databases">
        <authorList>
            <consortium name="Genoscope - CEA"/>
            <person name="William W."/>
        </authorList>
    </citation>
    <scope>NUCLEOTIDE SEQUENCE</scope>
</reference>
<evidence type="ECO:0000313" key="3">
    <source>
        <dbReference type="Proteomes" id="UP000789595"/>
    </source>
</evidence>
<dbReference type="EMBL" id="CAKKNE010000002">
    <property type="protein sequence ID" value="CAH0370094.1"/>
    <property type="molecule type" value="Genomic_DNA"/>
</dbReference>
<evidence type="ECO:0000313" key="2">
    <source>
        <dbReference type="EMBL" id="CAH0370094.1"/>
    </source>
</evidence>
<dbReference type="AlphaFoldDB" id="A0A8J2SLZ0"/>
<protein>
    <submittedName>
        <fullName evidence="2">Uncharacterized protein</fullName>
    </submittedName>
</protein>
<dbReference type="OrthoDB" id="64928at2759"/>
<dbReference type="Proteomes" id="UP000789595">
    <property type="component" value="Unassembled WGS sequence"/>
</dbReference>
<comment type="caution">
    <text evidence="2">The sequence shown here is derived from an EMBL/GenBank/DDBJ whole genome shotgun (WGS) entry which is preliminary data.</text>
</comment>
<accession>A0A8J2SLZ0</accession>
<feature type="compositionally biased region" description="Acidic residues" evidence="1">
    <location>
        <begin position="1"/>
        <end position="10"/>
    </location>
</feature>
<dbReference type="PANTHER" id="PTHR36749">
    <property type="entry name" value="F7O18.3 PROTEIN"/>
    <property type="match status" value="1"/>
</dbReference>
<dbReference type="PANTHER" id="PTHR36749:SF1">
    <property type="entry name" value="F7O18.3 PROTEIN"/>
    <property type="match status" value="1"/>
</dbReference>
<feature type="region of interest" description="Disordered" evidence="1">
    <location>
        <begin position="1"/>
        <end position="93"/>
    </location>
</feature>
<organism evidence="2 3">
    <name type="scientific">Pelagomonas calceolata</name>
    <dbReference type="NCBI Taxonomy" id="35677"/>
    <lineage>
        <taxon>Eukaryota</taxon>
        <taxon>Sar</taxon>
        <taxon>Stramenopiles</taxon>
        <taxon>Ochrophyta</taxon>
        <taxon>Pelagophyceae</taxon>
        <taxon>Pelagomonadales</taxon>
        <taxon>Pelagomonadaceae</taxon>
        <taxon>Pelagomonas</taxon>
    </lineage>
</organism>
<proteinExistence type="predicted"/>
<gene>
    <name evidence="2" type="ORF">PECAL_2P32440</name>
</gene>
<keyword evidence="3" id="KW-1185">Reference proteome</keyword>
<feature type="compositionally biased region" description="Pro residues" evidence="1">
    <location>
        <begin position="17"/>
        <end position="37"/>
    </location>
</feature>
<evidence type="ECO:0000256" key="1">
    <source>
        <dbReference type="SAM" id="MobiDB-lite"/>
    </source>
</evidence>